<reference evidence="3" key="1">
    <citation type="submission" date="2016-10" db="EMBL/GenBank/DDBJ databases">
        <authorList>
            <person name="Varghese N."/>
            <person name="Submissions S."/>
        </authorList>
    </citation>
    <scope>NUCLEOTIDE SEQUENCE [LARGE SCALE GENOMIC DNA]</scope>
    <source>
        <strain evidence="3">LP51</strain>
    </source>
</reference>
<dbReference type="EMBL" id="FOOT01000001">
    <property type="protein sequence ID" value="SFG04848.1"/>
    <property type="molecule type" value="Genomic_DNA"/>
</dbReference>
<dbReference type="RefSeq" id="WP_092099157.1">
    <property type="nucleotide sequence ID" value="NZ_FOOT01000001.1"/>
</dbReference>
<dbReference type="Gene3D" id="2.60.40.3620">
    <property type="match status" value="2"/>
</dbReference>
<sequence length="346" mass="37699">MKSWFNRSIVFFVAALALTSCEKDEDRAVAREGATINLTTSSNAVVLTEEGAEAEALTLSWDEADFGYQAAVTYALQIDTADNNFSTPFNMPLQDAREKVFTGAELNTLLTRLKYAQEETHDVNMRIRATVSNLVEPIYSAAQKVSVTTYSTFVEPSFVYVPGDYQGWSPETAPSLISVESNGIYQGIISFNNKDNNLKFKITEGRSWSVNYGGGAAAGTLALNGPDLAVPTKDSYRITVDLNNMTWSAAKYSWGLIGDATPGGWDKDTDMIYDNEAGVWRLTTALTAGKIKFRLNDDWGTNYGEDNGDSVLEAGGADISVAAGTYEIVLDLENEDGTATYTLTKK</sequence>
<dbReference type="PROSITE" id="PS51257">
    <property type="entry name" value="PROKAR_LIPOPROTEIN"/>
    <property type="match status" value="1"/>
</dbReference>
<protein>
    <submittedName>
        <fullName evidence="2">SusE outer membrane protein</fullName>
    </submittedName>
</protein>
<feature type="domain" description="SusE outer membrane protein" evidence="1">
    <location>
        <begin position="23"/>
        <end position="128"/>
    </location>
</feature>
<evidence type="ECO:0000313" key="3">
    <source>
        <dbReference type="Proteomes" id="UP000198724"/>
    </source>
</evidence>
<dbReference type="InterPro" id="IPR025970">
    <property type="entry name" value="SusE"/>
</dbReference>
<accession>A0A1I2NMI8</accession>
<name>A0A1I2NMI8_9BACT</name>
<dbReference type="Proteomes" id="UP000198724">
    <property type="component" value="Unassembled WGS sequence"/>
</dbReference>
<evidence type="ECO:0000259" key="1">
    <source>
        <dbReference type="Pfam" id="PF14292"/>
    </source>
</evidence>
<dbReference type="Pfam" id="PF14292">
    <property type="entry name" value="SusE"/>
    <property type="match status" value="1"/>
</dbReference>
<organism evidence="2 3">
    <name type="scientific">Pontibacter chinhatensis</name>
    <dbReference type="NCBI Taxonomy" id="1436961"/>
    <lineage>
        <taxon>Bacteria</taxon>
        <taxon>Pseudomonadati</taxon>
        <taxon>Bacteroidota</taxon>
        <taxon>Cytophagia</taxon>
        <taxon>Cytophagales</taxon>
        <taxon>Hymenobacteraceae</taxon>
        <taxon>Pontibacter</taxon>
    </lineage>
</organism>
<keyword evidence="3" id="KW-1185">Reference proteome</keyword>
<dbReference type="OrthoDB" id="975117at2"/>
<dbReference type="AlphaFoldDB" id="A0A1I2NMI8"/>
<proteinExistence type="predicted"/>
<gene>
    <name evidence="2" type="ORF">SAMN05421739_101782</name>
</gene>
<evidence type="ECO:0000313" key="2">
    <source>
        <dbReference type="EMBL" id="SFG04848.1"/>
    </source>
</evidence>
<dbReference type="STRING" id="1436961.SAMN05421739_101782"/>
<dbReference type="CDD" id="cd12956">
    <property type="entry name" value="CBM_SusE-F_like"/>
    <property type="match status" value="1"/>
</dbReference>
<dbReference type="CDD" id="cd12967">
    <property type="entry name" value="CBM_SusE-F_like_u1"/>
    <property type="match status" value="1"/>
</dbReference>